<dbReference type="AlphaFoldDB" id="A0A243SAG2"/>
<dbReference type="Proteomes" id="UP000195105">
    <property type="component" value="Unassembled WGS sequence"/>
</dbReference>
<reference evidence="1 2" key="1">
    <citation type="submission" date="2017-05" db="EMBL/GenBank/DDBJ databases">
        <title>Biotechnological potential of actinobacteria isolated from South African environments.</title>
        <authorList>
            <person name="Le Roes-Hill M."/>
            <person name="Prins A."/>
            <person name="Durrell K.A."/>
        </authorList>
    </citation>
    <scope>NUCLEOTIDE SEQUENCE [LARGE SCALE GENOMIC DNA]</scope>
    <source>
        <strain evidence="1 2">HMC13</strain>
    </source>
</reference>
<gene>
    <name evidence="1" type="ORF">CA983_02610</name>
</gene>
<protein>
    <submittedName>
        <fullName evidence="1">Uncharacterized protein</fullName>
    </submittedName>
</protein>
<evidence type="ECO:0000313" key="1">
    <source>
        <dbReference type="EMBL" id="OUD04667.1"/>
    </source>
</evidence>
<keyword evidence="2" id="KW-1185">Reference proteome</keyword>
<organism evidence="1 2">
    <name type="scientific">Streptomyces swartbergensis</name>
    <dbReference type="NCBI Taxonomy" id="487165"/>
    <lineage>
        <taxon>Bacteria</taxon>
        <taxon>Bacillati</taxon>
        <taxon>Actinomycetota</taxon>
        <taxon>Actinomycetes</taxon>
        <taxon>Kitasatosporales</taxon>
        <taxon>Streptomycetaceae</taxon>
        <taxon>Streptomyces</taxon>
    </lineage>
</organism>
<sequence>MKNKRAQELKDIQAIVDQVAKAVAEEKPKKDRTPVNINTGVLHGGQHVNNVVISGDYIPGNKNGKKGKK</sequence>
<comment type="caution">
    <text evidence="1">The sequence shown here is derived from an EMBL/GenBank/DDBJ whole genome shotgun (WGS) entry which is preliminary data.</text>
</comment>
<evidence type="ECO:0000313" key="2">
    <source>
        <dbReference type="Proteomes" id="UP000195105"/>
    </source>
</evidence>
<dbReference type="EMBL" id="NGFN01000008">
    <property type="protein sequence ID" value="OUD04667.1"/>
    <property type="molecule type" value="Genomic_DNA"/>
</dbReference>
<dbReference type="RefSeq" id="WP_086599233.1">
    <property type="nucleotide sequence ID" value="NZ_NGFN01000008.1"/>
</dbReference>
<accession>A0A243SAG2</accession>
<proteinExistence type="predicted"/>
<name>A0A243SAG2_9ACTN</name>